<keyword evidence="2" id="KW-1133">Transmembrane helix</keyword>
<feature type="transmembrane region" description="Helical" evidence="2">
    <location>
        <begin position="749"/>
        <end position="771"/>
    </location>
</feature>
<evidence type="ECO:0000313" key="4">
    <source>
        <dbReference type="Proteomes" id="UP000054266"/>
    </source>
</evidence>
<feature type="compositionally biased region" description="Basic and acidic residues" evidence="1">
    <location>
        <begin position="1508"/>
        <end position="1518"/>
    </location>
</feature>
<feature type="region of interest" description="Disordered" evidence="1">
    <location>
        <begin position="1"/>
        <end position="84"/>
    </location>
</feature>
<name>A0A0D2DQ05_9EURO</name>
<evidence type="ECO:0000256" key="1">
    <source>
        <dbReference type="SAM" id="MobiDB-lite"/>
    </source>
</evidence>
<dbReference type="Pfam" id="PF11915">
    <property type="entry name" value="DUF3433"/>
    <property type="match status" value="2"/>
</dbReference>
<evidence type="ECO:0000256" key="2">
    <source>
        <dbReference type="SAM" id="Phobius"/>
    </source>
</evidence>
<dbReference type="HOGENOM" id="CLU_003000_1_0_1"/>
<dbReference type="PANTHER" id="PTHR37544:SF1">
    <property type="entry name" value="PHOSPHORIBOSYLAMINOIMIDAZOLE-SUCCINOCARBOXAMIDE SYNTHASE"/>
    <property type="match status" value="1"/>
</dbReference>
<feature type="transmembrane region" description="Helical" evidence="2">
    <location>
        <begin position="792"/>
        <end position="812"/>
    </location>
</feature>
<feature type="region of interest" description="Disordered" evidence="1">
    <location>
        <begin position="1431"/>
        <end position="1543"/>
    </location>
</feature>
<feature type="transmembrane region" description="Helical" evidence="2">
    <location>
        <begin position="144"/>
        <end position="166"/>
    </location>
</feature>
<gene>
    <name evidence="3" type="ORF">PV04_09270</name>
</gene>
<dbReference type="InterPro" id="IPR021840">
    <property type="entry name" value="DUF3433"/>
</dbReference>
<dbReference type="PANTHER" id="PTHR37544">
    <property type="entry name" value="SPRAY-RELATED"/>
    <property type="match status" value="1"/>
</dbReference>
<keyword evidence="4" id="KW-1185">Reference proteome</keyword>
<protein>
    <submittedName>
        <fullName evidence="3">Uncharacterized protein</fullName>
    </submittedName>
</protein>
<dbReference type="EMBL" id="KN846961">
    <property type="protein sequence ID" value="KIW64327.1"/>
    <property type="molecule type" value="Genomic_DNA"/>
</dbReference>
<feature type="compositionally biased region" description="Basic and acidic residues" evidence="1">
    <location>
        <begin position="1345"/>
        <end position="1361"/>
    </location>
</feature>
<feature type="region of interest" description="Disordered" evidence="1">
    <location>
        <begin position="1335"/>
        <end position="1364"/>
    </location>
</feature>
<feature type="compositionally biased region" description="Gly residues" evidence="1">
    <location>
        <begin position="1465"/>
        <end position="1488"/>
    </location>
</feature>
<evidence type="ECO:0000313" key="3">
    <source>
        <dbReference type="EMBL" id="KIW64327.1"/>
    </source>
</evidence>
<reference evidence="3 4" key="1">
    <citation type="submission" date="2015-01" db="EMBL/GenBank/DDBJ databases">
        <title>The Genome Sequence of Capronia semiimmersa CBS27337.</title>
        <authorList>
            <consortium name="The Broad Institute Genomics Platform"/>
            <person name="Cuomo C."/>
            <person name="de Hoog S."/>
            <person name="Gorbushina A."/>
            <person name="Stielow B."/>
            <person name="Teixiera M."/>
            <person name="Abouelleil A."/>
            <person name="Chapman S.B."/>
            <person name="Priest M."/>
            <person name="Young S.K."/>
            <person name="Wortman J."/>
            <person name="Nusbaum C."/>
            <person name="Birren B."/>
        </authorList>
    </citation>
    <scope>NUCLEOTIDE SEQUENCE [LARGE SCALE GENOMIC DNA]</scope>
    <source>
        <strain evidence="3 4">CBS 27337</strain>
    </source>
</reference>
<feature type="transmembrane region" description="Helical" evidence="2">
    <location>
        <begin position="181"/>
        <end position="202"/>
    </location>
</feature>
<feature type="transmembrane region" description="Helical" evidence="2">
    <location>
        <begin position="635"/>
        <end position="658"/>
    </location>
</feature>
<keyword evidence="2" id="KW-0472">Membrane</keyword>
<feature type="compositionally biased region" description="Basic and acidic residues" evidence="1">
    <location>
        <begin position="16"/>
        <end position="35"/>
    </location>
</feature>
<accession>A0A0D2DQ05</accession>
<sequence length="1543" mass="165341">MEPSQAGGYLNVPITESERAQAARARDDSSDRLLPEPRQPSPDSRDPSPEFRPPPAAQLQVPFPSRFPSIHAPPTIRQSAPTFQPRIDNAQYRPISPVPEEDEPDSIKLRPYTAVADDDDSRLLPLVSPGPTPPLWTPVWLKKWFLGLFACVFAAFLIALVLLWYYDDQNDGFHVDQGTSHYAWAYTPTIIVVFVVAAWRMVDHHSKLAMPYDALQNGPIMPSESLLVDYISKFQLVALFEAFKNSHFAVITSVTGFVLLKVVTVFATGLLLALPTQVALKGVSLQAKGFNAVSSNSNSALDSSTSLAQPVYAYYGSMAQGMPLENGVTLRLAYSAITVNSDTPIDGDVTISGEVDAFVPTMSCKPLDVQLTTPRIVNDTNSASAFATSSNITFNIPAGDVCSKLSSVSVPADNPYTEILPKRQVTGTMQQVFCGTTNASVPDSVGPQGLLFTITDIAYQQTLFDNATDLAGGSFTIASGVSRTLTNITNVFCNPSYMMTKAQLTNNTQLLDSSRAALIDLKDGGANNTLQGFSDWNATNVLSQASVAAQVLFGDTINDDTVSGSSAIFQLMALTRGSQNVDSLVDPNVMMDAATNTYQGILSQYAHLNLRATDNSDVEGGKVTRQEQRLRVNDVSVWTMASACGLLFLFCVALIFIAPRAVVPRDPSSIAAVATTLTRSTELNRLLRKQGVPSYANQKIALAGFEFGTAIATTDSGRTSFKIVASEGELDESATQPSMEIKWWTPFTATFPALIITLILPVGVIVALELIQRRSDEHSGFYTVADDKWTEVYSHYIPGVVMLILAALVNMLDFNIALFTPWNNLANGGAIHKRSILNNILGRLPPSAFLQALRTGSLGAMLSIAATTVASVLTVIASGLYYVQHYSVDGASISLTQTDSFALTWADSFSNDNGAGAITNLIMHQNFSYPQFTYEGLVFPKLSLNNSALTRDTLTTVTGSPSHILPAVRANLKCDVLSSDSFSLSTEAAGSDSAYSTDQAFITVRANLPDSCHLGGVDGTDDFVLYENNFELPAGGKGTYAGAQLDLLFGENATTYGNYGENRGQYIGDNPPVGCPSLAFTFGHFQLGSTDKSQVTTMICYQEIQGLNANVTLRPNSTTIDPNHPPVVQGSSVFLHENPLANSSGVNSFDFRIQNNLAQEMTVFNGGSDTPATDPSSTTTFDIFFQAMINGSSPHDPASLAGPDNQDVLVDAITQFYQIYMAQAISANMRGPANSLSGSSRLLRRQASSLVTTSPTTIDTPRLVQDTDSKLILQVLLGIMAALSASAYMLTKFHRVLPCNPCSIAGTMSLLAGSDLVHSTDDGLCECCGKPRRRSFGADPTTRPESIHARPEETGGAHGEGEEVDDREQVIQDGAEWFSSTHFEAVFAGKRYSMGWWRERRALGKRRRYGVDIGPRPDGSDDQDWELGERRPPGAAFSGFMVPNLRGDRDGRGGYTRGRNLSISAGGGEPGGLGEAVGGGEMGTGMGSGDARAVAMPRQPSPGVYVSEEARTGARFQDHGPGGGGGPGPATMAARRSPLGGEA</sequence>
<dbReference type="Proteomes" id="UP000054266">
    <property type="component" value="Unassembled WGS sequence"/>
</dbReference>
<keyword evidence="2" id="KW-0812">Transmembrane</keyword>
<dbReference type="STRING" id="5601.A0A0D2DQ05"/>
<feature type="transmembrane region" description="Helical" evidence="2">
    <location>
        <begin position="1271"/>
        <end position="1290"/>
    </location>
</feature>
<feature type="transmembrane region" description="Helical" evidence="2">
    <location>
        <begin position="860"/>
        <end position="883"/>
    </location>
</feature>
<organism evidence="3 4">
    <name type="scientific">Phialophora macrospora</name>
    <dbReference type="NCBI Taxonomy" id="1851006"/>
    <lineage>
        <taxon>Eukaryota</taxon>
        <taxon>Fungi</taxon>
        <taxon>Dikarya</taxon>
        <taxon>Ascomycota</taxon>
        <taxon>Pezizomycotina</taxon>
        <taxon>Eurotiomycetes</taxon>
        <taxon>Chaetothyriomycetidae</taxon>
        <taxon>Chaetothyriales</taxon>
        <taxon>Herpotrichiellaceae</taxon>
        <taxon>Phialophora</taxon>
    </lineage>
</organism>
<proteinExistence type="predicted"/>